<name>A0A090QTE8_9GAMM</name>
<organism evidence="1 2">
    <name type="scientific">Photobacterium aphoticum</name>
    <dbReference type="NCBI Taxonomy" id="754436"/>
    <lineage>
        <taxon>Bacteria</taxon>
        <taxon>Pseudomonadati</taxon>
        <taxon>Pseudomonadota</taxon>
        <taxon>Gammaproteobacteria</taxon>
        <taxon>Vibrionales</taxon>
        <taxon>Vibrionaceae</taxon>
        <taxon>Photobacterium</taxon>
    </lineage>
</organism>
<dbReference type="Proteomes" id="UP000029227">
    <property type="component" value="Unassembled WGS sequence"/>
</dbReference>
<sequence length="183" mass="21641">MPDLTRLEHIVSQLAQQATQIDKQRGDARRPLFDEQLFHCRSKKLMPCVQEIRHEIHALRTEQNAGKLHPARTQHVCERIIAQIQAVQRELATLDIRKNEPKPQRTWRKPLHELYQDLAQHQEWERRLEDMLRDKNQMLPRCTTLQEQQQTQREIVALEGRLARCTAARGKIEVSIGQRERKG</sequence>
<accession>A0A090QTE8</accession>
<evidence type="ECO:0000313" key="2">
    <source>
        <dbReference type="Proteomes" id="UP000029227"/>
    </source>
</evidence>
<dbReference type="Pfam" id="PF07445">
    <property type="entry name" value="PriC"/>
    <property type="match status" value="1"/>
</dbReference>
<protein>
    <submittedName>
        <fullName evidence="1">Primosomal replication protein N prime prime</fullName>
    </submittedName>
</protein>
<evidence type="ECO:0000313" key="1">
    <source>
        <dbReference type="EMBL" id="GAL05503.1"/>
    </source>
</evidence>
<dbReference type="InterPro" id="IPR038338">
    <property type="entry name" value="PriC_sf"/>
</dbReference>
<gene>
    <name evidence="1" type="ORF">JCM19237_593</name>
</gene>
<dbReference type="Gene3D" id="1.20.1270.340">
    <property type="match status" value="1"/>
</dbReference>
<dbReference type="AlphaFoldDB" id="A0A090QTE8"/>
<dbReference type="EMBL" id="BBMN01000007">
    <property type="protein sequence ID" value="GAL05503.1"/>
    <property type="molecule type" value="Genomic_DNA"/>
</dbReference>
<proteinExistence type="predicted"/>
<dbReference type="InterPro" id="IPR010890">
    <property type="entry name" value="PriC"/>
</dbReference>
<dbReference type="eggNOG" id="COG3923">
    <property type="taxonomic scope" value="Bacteria"/>
</dbReference>
<dbReference type="STRING" id="754436.JCM19237_593"/>
<reference evidence="1 2" key="1">
    <citation type="journal article" date="2014" name="Genome Announc.">
        <title>Draft Genome Sequences of Two Vibrionaceae Species, Vibrio ponticus C121 and Photobacterium aphoticum C119, Isolated as Coral Reef Microbiota.</title>
        <authorList>
            <person name="Al-saari N."/>
            <person name="Meirelles P.M."/>
            <person name="Mino S."/>
            <person name="Suda W."/>
            <person name="Oshima K."/>
            <person name="Hattori M."/>
            <person name="Ohkuma M."/>
            <person name="Thompson F.L."/>
            <person name="Gomez-Gil B."/>
            <person name="Sawabe T."/>
            <person name="Sawabe T."/>
        </authorList>
    </citation>
    <scope>NUCLEOTIDE SEQUENCE [LARGE SCALE GENOMIC DNA]</scope>
    <source>
        <strain evidence="1 2">JCM 19237</strain>
    </source>
</reference>
<comment type="caution">
    <text evidence="1">The sequence shown here is derived from an EMBL/GenBank/DDBJ whole genome shotgun (WGS) entry which is preliminary data.</text>
</comment>